<accession>A0A9P5YR29</accession>
<evidence type="ECO:0000313" key="2">
    <source>
        <dbReference type="EMBL" id="KAF9473884.1"/>
    </source>
</evidence>
<name>A0A9P5YR29_9AGAR</name>
<evidence type="ECO:0000256" key="1">
    <source>
        <dbReference type="SAM" id="MobiDB-lite"/>
    </source>
</evidence>
<proteinExistence type="predicted"/>
<dbReference type="Proteomes" id="UP000807469">
    <property type="component" value="Unassembled WGS sequence"/>
</dbReference>
<feature type="region of interest" description="Disordered" evidence="1">
    <location>
        <begin position="16"/>
        <end position="40"/>
    </location>
</feature>
<dbReference type="EMBL" id="MU155410">
    <property type="protein sequence ID" value="KAF9473884.1"/>
    <property type="molecule type" value="Genomic_DNA"/>
</dbReference>
<dbReference type="OrthoDB" id="3222453at2759"/>
<sequence>MASVLRRIRPDATYSSRRPDSLIESEGNLSRHSSIQGPYREGLTDTSFPVYCMVRSEFRGPRVYARSTLSSGNGVGIYHVEGSISRPKTHFSQGAVLGDVGYLTERGTFYYCFNIFHAPDDAIQPHSLPPRFSPIDTSLSTENVRRTQNHFSTGAILCSEGIRYTRKSDSPLKFEFVTSETEGAVLILPNGATREELVDPSMIHAYVKEHAVSWYQYLNGNSENTTESPIANGTLWVVTSVDRTDSWAMATFPSQDVGVRHKKEEIHFTYEAKNDEWPWKGDSQTCPLAYTAEHSSEGSVGAVLLGVLSVALSPSQWSRNVAYIPPHSVQSCPVVSVPTVGLQARLQRIIDFIKRNPKPPSLDDPEGNFHPSVILLHILLLSNPSAVVGVIDDSVWIPHLNKRLLTHPEVVSLVRRVFDNCDILNTDGLVTLVPKNPQNLPSANPSPRKDFISSYRILSKKRQEPKSIVHQNIAKVLWLPE</sequence>
<dbReference type="AlphaFoldDB" id="A0A9P5YR29"/>
<comment type="caution">
    <text evidence="2">The sequence shown here is derived from an EMBL/GenBank/DDBJ whole genome shotgun (WGS) entry which is preliminary data.</text>
</comment>
<organism evidence="2 3">
    <name type="scientific">Pholiota conissans</name>
    <dbReference type="NCBI Taxonomy" id="109636"/>
    <lineage>
        <taxon>Eukaryota</taxon>
        <taxon>Fungi</taxon>
        <taxon>Dikarya</taxon>
        <taxon>Basidiomycota</taxon>
        <taxon>Agaricomycotina</taxon>
        <taxon>Agaricomycetes</taxon>
        <taxon>Agaricomycetidae</taxon>
        <taxon>Agaricales</taxon>
        <taxon>Agaricineae</taxon>
        <taxon>Strophariaceae</taxon>
        <taxon>Pholiota</taxon>
    </lineage>
</organism>
<evidence type="ECO:0000313" key="3">
    <source>
        <dbReference type="Proteomes" id="UP000807469"/>
    </source>
</evidence>
<reference evidence="2" key="1">
    <citation type="submission" date="2020-11" db="EMBL/GenBank/DDBJ databases">
        <authorList>
            <consortium name="DOE Joint Genome Institute"/>
            <person name="Ahrendt S."/>
            <person name="Riley R."/>
            <person name="Andreopoulos W."/>
            <person name="Labutti K."/>
            <person name="Pangilinan J."/>
            <person name="Ruiz-Duenas F.J."/>
            <person name="Barrasa J.M."/>
            <person name="Sanchez-Garcia M."/>
            <person name="Camarero S."/>
            <person name="Miyauchi S."/>
            <person name="Serrano A."/>
            <person name="Linde D."/>
            <person name="Babiker R."/>
            <person name="Drula E."/>
            <person name="Ayuso-Fernandez I."/>
            <person name="Pacheco R."/>
            <person name="Padilla G."/>
            <person name="Ferreira P."/>
            <person name="Barriuso J."/>
            <person name="Kellner H."/>
            <person name="Castanera R."/>
            <person name="Alfaro M."/>
            <person name="Ramirez L."/>
            <person name="Pisabarro A.G."/>
            <person name="Kuo A."/>
            <person name="Tritt A."/>
            <person name="Lipzen A."/>
            <person name="He G."/>
            <person name="Yan M."/>
            <person name="Ng V."/>
            <person name="Cullen D."/>
            <person name="Martin F."/>
            <person name="Rosso M.-N."/>
            <person name="Henrissat B."/>
            <person name="Hibbett D."/>
            <person name="Martinez A.T."/>
            <person name="Grigoriev I.V."/>
        </authorList>
    </citation>
    <scope>NUCLEOTIDE SEQUENCE</scope>
    <source>
        <strain evidence="2">CIRM-BRFM 674</strain>
    </source>
</reference>
<protein>
    <submittedName>
        <fullName evidence="2">Uncharacterized protein</fullName>
    </submittedName>
</protein>
<gene>
    <name evidence="2" type="ORF">BDN70DRAFT_997417</name>
</gene>
<keyword evidence="3" id="KW-1185">Reference proteome</keyword>
<feature type="compositionally biased region" description="Polar residues" evidence="1">
    <location>
        <begin position="27"/>
        <end position="36"/>
    </location>
</feature>